<accession>A0ABQ8S986</accession>
<dbReference type="Proteomes" id="UP001148838">
    <property type="component" value="Unassembled WGS sequence"/>
</dbReference>
<gene>
    <name evidence="3" type="ORF">ANN_19106</name>
</gene>
<feature type="domain" description="Reverse transcriptase" evidence="2">
    <location>
        <begin position="1"/>
        <end position="166"/>
    </location>
</feature>
<evidence type="ECO:0000256" key="1">
    <source>
        <dbReference type="SAM" id="MobiDB-lite"/>
    </source>
</evidence>
<dbReference type="Pfam" id="PF00078">
    <property type="entry name" value="RVT_1"/>
    <property type="match status" value="1"/>
</dbReference>
<evidence type="ECO:0000313" key="3">
    <source>
        <dbReference type="EMBL" id="KAJ4430518.1"/>
    </source>
</evidence>
<name>A0ABQ8S986_PERAM</name>
<reference evidence="3 4" key="1">
    <citation type="journal article" date="2022" name="Allergy">
        <title>Genome assembly and annotation of Periplaneta americana reveal a comprehensive cockroach allergen profile.</title>
        <authorList>
            <person name="Wang L."/>
            <person name="Xiong Q."/>
            <person name="Saelim N."/>
            <person name="Wang L."/>
            <person name="Nong W."/>
            <person name="Wan A.T."/>
            <person name="Shi M."/>
            <person name="Liu X."/>
            <person name="Cao Q."/>
            <person name="Hui J.H.L."/>
            <person name="Sookrung N."/>
            <person name="Leung T.F."/>
            <person name="Tungtrongchitr A."/>
            <person name="Tsui S.K.W."/>
        </authorList>
    </citation>
    <scope>NUCLEOTIDE SEQUENCE [LARGE SCALE GENOMIC DNA]</scope>
    <source>
        <strain evidence="3">PWHHKU_190912</strain>
    </source>
</reference>
<dbReference type="EMBL" id="JAJSOF020000031">
    <property type="protein sequence ID" value="KAJ4430518.1"/>
    <property type="molecule type" value="Genomic_DNA"/>
</dbReference>
<sequence length="254" mass="28679">MNGEGGDPPLYQRVGGKQKPTGRAASSLPLPSNDLAFNQTITHLGGGTITTVKSIQAGVPQDSVLGPYLYLIYVSDFPRDPNLITAEFADDVAVLCKDSCEMAANKLQQFLHLVDVWCNKWKIKMNPSKSNVIQFTYKRNTENQSITLQGEEVSHAESVRYLGLYLDRKLTWNTHISSLVKRLRHKLYQVKHLLKGSSPLPLHLKRHIFLIDETYMDVWLWYMGICSQFPNQMNSDNTEPGPLPNRGCTLVHPQ</sequence>
<dbReference type="PANTHER" id="PTHR33332">
    <property type="entry name" value="REVERSE TRANSCRIPTASE DOMAIN-CONTAINING PROTEIN"/>
    <property type="match status" value="1"/>
</dbReference>
<evidence type="ECO:0000313" key="4">
    <source>
        <dbReference type="Proteomes" id="UP001148838"/>
    </source>
</evidence>
<feature type="region of interest" description="Disordered" evidence="1">
    <location>
        <begin position="1"/>
        <end position="30"/>
    </location>
</feature>
<organism evidence="3 4">
    <name type="scientific">Periplaneta americana</name>
    <name type="common">American cockroach</name>
    <name type="synonym">Blatta americana</name>
    <dbReference type="NCBI Taxonomy" id="6978"/>
    <lineage>
        <taxon>Eukaryota</taxon>
        <taxon>Metazoa</taxon>
        <taxon>Ecdysozoa</taxon>
        <taxon>Arthropoda</taxon>
        <taxon>Hexapoda</taxon>
        <taxon>Insecta</taxon>
        <taxon>Pterygota</taxon>
        <taxon>Neoptera</taxon>
        <taxon>Polyneoptera</taxon>
        <taxon>Dictyoptera</taxon>
        <taxon>Blattodea</taxon>
        <taxon>Blattoidea</taxon>
        <taxon>Blattidae</taxon>
        <taxon>Blattinae</taxon>
        <taxon>Periplaneta</taxon>
    </lineage>
</organism>
<proteinExistence type="predicted"/>
<dbReference type="PROSITE" id="PS50878">
    <property type="entry name" value="RT_POL"/>
    <property type="match status" value="1"/>
</dbReference>
<dbReference type="SUPFAM" id="SSF56672">
    <property type="entry name" value="DNA/RNA polymerases"/>
    <property type="match status" value="1"/>
</dbReference>
<keyword evidence="4" id="KW-1185">Reference proteome</keyword>
<comment type="caution">
    <text evidence="3">The sequence shown here is derived from an EMBL/GenBank/DDBJ whole genome shotgun (WGS) entry which is preliminary data.</text>
</comment>
<dbReference type="InterPro" id="IPR043502">
    <property type="entry name" value="DNA/RNA_pol_sf"/>
</dbReference>
<dbReference type="InterPro" id="IPR000477">
    <property type="entry name" value="RT_dom"/>
</dbReference>
<evidence type="ECO:0000259" key="2">
    <source>
        <dbReference type="PROSITE" id="PS50878"/>
    </source>
</evidence>
<protein>
    <recommendedName>
        <fullName evidence="2">Reverse transcriptase domain-containing protein</fullName>
    </recommendedName>
</protein>